<reference evidence="2" key="1">
    <citation type="submission" date="2022-11" db="UniProtKB">
        <authorList>
            <consortium name="WormBaseParasite"/>
        </authorList>
    </citation>
    <scope>IDENTIFICATION</scope>
</reference>
<organism evidence="1 2">
    <name type="scientific">Panagrolaimus sp. JU765</name>
    <dbReference type="NCBI Taxonomy" id="591449"/>
    <lineage>
        <taxon>Eukaryota</taxon>
        <taxon>Metazoa</taxon>
        <taxon>Ecdysozoa</taxon>
        <taxon>Nematoda</taxon>
        <taxon>Chromadorea</taxon>
        <taxon>Rhabditida</taxon>
        <taxon>Tylenchina</taxon>
        <taxon>Panagrolaimomorpha</taxon>
        <taxon>Panagrolaimoidea</taxon>
        <taxon>Panagrolaimidae</taxon>
        <taxon>Panagrolaimus</taxon>
    </lineage>
</organism>
<evidence type="ECO:0000313" key="2">
    <source>
        <dbReference type="WBParaSite" id="JU765_v2.g18966.t1"/>
    </source>
</evidence>
<name>A0AC34QS69_9BILA</name>
<accession>A0AC34QS69</accession>
<dbReference type="Proteomes" id="UP000887576">
    <property type="component" value="Unplaced"/>
</dbReference>
<evidence type="ECO:0000313" key="1">
    <source>
        <dbReference type="Proteomes" id="UP000887576"/>
    </source>
</evidence>
<protein>
    <submittedName>
        <fullName evidence="2">Uncharacterized protein</fullName>
    </submittedName>
</protein>
<dbReference type="WBParaSite" id="JU765_v2.g18966.t1">
    <property type="protein sequence ID" value="JU765_v2.g18966.t1"/>
    <property type="gene ID" value="JU765_v2.g18966"/>
</dbReference>
<proteinExistence type="predicted"/>
<sequence length="481" mass="54071">MNKLISVCNDEASGRHYGVTACFGCKGFFRRTVRANKVYTCRYEEKCQIDKAGRNVCRSCRFRKCLEVGMEPDAIRPDRDKTGRQKNPRRSHNSFSLSEPQSRTVSNAGLMTDLPNIDHDDRSSTSSTSGNGNDYNLPKPNDQEIERQTVERDLVLTTLKEIERICSSLKDSDVKMMKMEPDNLCNVIDNPALVTSHTPLDYGATKEMSSYEDYAEGMRRLVVLAIDYANTLKPIADLDANEKLDYGATKEMSSYEDYAEGMRRLVVLAIDYANTLKPIADLDANEKIALLKSFVSSFCVFITVYQSMQNSNSNDQLILPNGIYVSDSTPTSLFTEHLDIKLAKSCQRRIEIVRTTLQEMLQKSMKQLDISPIEFVCLKAIIALDHHASNISNQTSHVLAIARESVQNALYNHLSQNMSQNDAITRFGKLLMLLSNVTKTGTLISNIMQIGKEFDHPCQPSSTISFVTRLFTNDEPLVCAL</sequence>